<dbReference type="Gene3D" id="3.30.450.20">
    <property type="entry name" value="PAS domain"/>
    <property type="match status" value="1"/>
</dbReference>
<name>A0A099KXZ4_COLPS</name>
<dbReference type="InterPro" id="IPR000160">
    <property type="entry name" value="GGDEF_dom"/>
</dbReference>
<evidence type="ECO:0000256" key="2">
    <source>
        <dbReference type="ARBA" id="ARBA00012528"/>
    </source>
</evidence>
<protein>
    <recommendedName>
        <fullName evidence="2">diguanylate cyclase</fullName>
        <ecNumber evidence="2">2.7.7.65</ecNumber>
    </recommendedName>
</protein>
<comment type="catalytic activity">
    <reaction evidence="3">
        <text>2 GTP = 3',3'-c-di-GMP + 2 diphosphate</text>
        <dbReference type="Rhea" id="RHEA:24898"/>
        <dbReference type="ChEBI" id="CHEBI:33019"/>
        <dbReference type="ChEBI" id="CHEBI:37565"/>
        <dbReference type="ChEBI" id="CHEBI:58805"/>
        <dbReference type="EC" id="2.7.7.65"/>
    </reaction>
</comment>
<dbReference type="PROSITE" id="PS50887">
    <property type="entry name" value="GGDEF"/>
    <property type="match status" value="1"/>
</dbReference>
<dbReference type="EMBL" id="JQED01000005">
    <property type="protein sequence ID" value="KGJ94523.1"/>
    <property type="molecule type" value="Genomic_DNA"/>
</dbReference>
<dbReference type="GO" id="GO:0043709">
    <property type="term" value="P:cell adhesion involved in single-species biofilm formation"/>
    <property type="evidence" value="ECO:0007669"/>
    <property type="project" value="TreeGrafter"/>
</dbReference>
<dbReference type="CDD" id="cd01949">
    <property type="entry name" value="GGDEF"/>
    <property type="match status" value="1"/>
</dbReference>
<comment type="cofactor">
    <cofactor evidence="1">
        <name>Mg(2+)</name>
        <dbReference type="ChEBI" id="CHEBI:18420"/>
    </cofactor>
</comment>
<evidence type="ECO:0000259" key="5">
    <source>
        <dbReference type="PROSITE" id="PS50887"/>
    </source>
</evidence>
<dbReference type="Gene3D" id="3.30.70.270">
    <property type="match status" value="1"/>
</dbReference>
<dbReference type="NCBIfam" id="TIGR00229">
    <property type="entry name" value="sensory_box"/>
    <property type="match status" value="1"/>
</dbReference>
<dbReference type="NCBIfam" id="TIGR00254">
    <property type="entry name" value="GGDEF"/>
    <property type="match status" value="1"/>
</dbReference>
<dbReference type="InterPro" id="IPR050469">
    <property type="entry name" value="Diguanylate_Cyclase"/>
</dbReference>
<dbReference type="SUPFAM" id="SSF55073">
    <property type="entry name" value="Nucleotide cyclase"/>
    <property type="match status" value="1"/>
</dbReference>
<dbReference type="PATRIC" id="fig|28229.4.peg.721"/>
<gene>
    <name evidence="6" type="ORF">ND2E_1712</name>
</gene>
<evidence type="ECO:0000313" key="6">
    <source>
        <dbReference type="EMBL" id="KGJ94523.1"/>
    </source>
</evidence>
<feature type="domain" description="GGDEF" evidence="5">
    <location>
        <begin position="162"/>
        <end position="291"/>
    </location>
</feature>
<dbReference type="CDD" id="cd00130">
    <property type="entry name" value="PAS"/>
    <property type="match status" value="1"/>
</dbReference>
<dbReference type="FunFam" id="3.30.70.270:FF:000001">
    <property type="entry name" value="Diguanylate cyclase domain protein"/>
    <property type="match status" value="1"/>
</dbReference>
<dbReference type="InterPro" id="IPR035965">
    <property type="entry name" value="PAS-like_dom_sf"/>
</dbReference>
<dbReference type="Pfam" id="PF08448">
    <property type="entry name" value="PAS_4"/>
    <property type="match status" value="1"/>
</dbReference>
<dbReference type="OrthoDB" id="9812260at2"/>
<dbReference type="InterPro" id="IPR043128">
    <property type="entry name" value="Rev_trsase/Diguanyl_cyclase"/>
</dbReference>
<dbReference type="Proteomes" id="UP000029843">
    <property type="component" value="Unassembled WGS sequence"/>
</dbReference>
<dbReference type="PROSITE" id="PS50112">
    <property type="entry name" value="PAS"/>
    <property type="match status" value="1"/>
</dbReference>
<proteinExistence type="predicted"/>
<dbReference type="InterPro" id="IPR029787">
    <property type="entry name" value="Nucleotide_cyclase"/>
</dbReference>
<dbReference type="GO" id="GO:0005886">
    <property type="term" value="C:plasma membrane"/>
    <property type="evidence" value="ECO:0007669"/>
    <property type="project" value="TreeGrafter"/>
</dbReference>
<evidence type="ECO:0000259" key="4">
    <source>
        <dbReference type="PROSITE" id="PS50112"/>
    </source>
</evidence>
<sequence length="292" mass="33370">MKQIESSLLLSSVIDLIDDLIFYKDKHFKYIGCNAAFLSFIGKTSAELLGKDDFELFEHNVASQFRKHDKLMLAEGKIRSNEEWVTYPNNKKVYLLTKKIPFVYDGINTGILGISRDITLLEKANQKLQEQTLLDELTQVKNRKAYNLKIKSLLAVYERYQTPFSIISIDIDDFKDINDSFGHDMGDTVLRNFAALLEKNIRETDHLFRIGGEEFVILSESKTKVDAIQLAEKLRQIVAFTELLSEIKVTISLGICEVSFGDSPNSIAKRVDKLLYEAKSDGKNKVIYHSKK</sequence>
<dbReference type="AlphaFoldDB" id="A0A099KXZ4"/>
<dbReference type="RefSeq" id="WP_033092467.1">
    <property type="nucleotide sequence ID" value="NZ_JQED01000005.1"/>
</dbReference>
<dbReference type="InterPro" id="IPR000014">
    <property type="entry name" value="PAS"/>
</dbReference>
<dbReference type="GO" id="GO:0052621">
    <property type="term" value="F:diguanylate cyclase activity"/>
    <property type="evidence" value="ECO:0007669"/>
    <property type="project" value="UniProtKB-EC"/>
</dbReference>
<evidence type="ECO:0000256" key="1">
    <source>
        <dbReference type="ARBA" id="ARBA00001946"/>
    </source>
</evidence>
<feature type="domain" description="PAS" evidence="4">
    <location>
        <begin position="6"/>
        <end position="76"/>
    </location>
</feature>
<dbReference type="PANTHER" id="PTHR45138">
    <property type="entry name" value="REGULATORY COMPONENTS OF SENSORY TRANSDUCTION SYSTEM"/>
    <property type="match status" value="1"/>
</dbReference>
<dbReference type="Pfam" id="PF00990">
    <property type="entry name" value="GGDEF"/>
    <property type="match status" value="1"/>
</dbReference>
<dbReference type="PANTHER" id="PTHR45138:SF9">
    <property type="entry name" value="DIGUANYLATE CYCLASE DGCM-RELATED"/>
    <property type="match status" value="1"/>
</dbReference>
<dbReference type="InterPro" id="IPR013656">
    <property type="entry name" value="PAS_4"/>
</dbReference>
<dbReference type="SMART" id="SM00091">
    <property type="entry name" value="PAS"/>
    <property type="match status" value="1"/>
</dbReference>
<evidence type="ECO:0000313" key="7">
    <source>
        <dbReference type="Proteomes" id="UP000029843"/>
    </source>
</evidence>
<comment type="caution">
    <text evidence="6">The sequence shown here is derived from an EMBL/GenBank/DDBJ whole genome shotgun (WGS) entry which is preliminary data.</text>
</comment>
<dbReference type="SMART" id="SM00267">
    <property type="entry name" value="GGDEF"/>
    <property type="match status" value="1"/>
</dbReference>
<organism evidence="6 7">
    <name type="scientific">Colwellia psychrerythraea</name>
    <name type="common">Vibrio psychroerythus</name>
    <dbReference type="NCBI Taxonomy" id="28229"/>
    <lineage>
        <taxon>Bacteria</taxon>
        <taxon>Pseudomonadati</taxon>
        <taxon>Pseudomonadota</taxon>
        <taxon>Gammaproteobacteria</taxon>
        <taxon>Alteromonadales</taxon>
        <taxon>Colwelliaceae</taxon>
        <taxon>Colwellia</taxon>
    </lineage>
</organism>
<dbReference type="GO" id="GO:1902201">
    <property type="term" value="P:negative regulation of bacterial-type flagellum-dependent cell motility"/>
    <property type="evidence" value="ECO:0007669"/>
    <property type="project" value="TreeGrafter"/>
</dbReference>
<reference evidence="6 7" key="1">
    <citation type="submission" date="2014-08" db="EMBL/GenBank/DDBJ databases">
        <title>Genomic and Phenotypic Diversity of Colwellia psychrerythraea strains from Disparate Marine Basins.</title>
        <authorList>
            <person name="Techtmann S.M."/>
            <person name="Stelling S.C."/>
            <person name="Utturkar S.M."/>
            <person name="Alshibli N."/>
            <person name="Harris A."/>
            <person name="Brown S.D."/>
            <person name="Hazen T.C."/>
        </authorList>
    </citation>
    <scope>NUCLEOTIDE SEQUENCE [LARGE SCALE GENOMIC DNA]</scope>
    <source>
        <strain evidence="6 7">ND2E</strain>
    </source>
</reference>
<dbReference type="SUPFAM" id="SSF55785">
    <property type="entry name" value="PYP-like sensor domain (PAS domain)"/>
    <property type="match status" value="1"/>
</dbReference>
<evidence type="ECO:0000256" key="3">
    <source>
        <dbReference type="ARBA" id="ARBA00034247"/>
    </source>
</evidence>
<accession>A0A099KXZ4</accession>
<dbReference type="EC" id="2.7.7.65" evidence="2"/>